<dbReference type="InterPro" id="IPR007818">
    <property type="entry name" value="SHI"/>
</dbReference>
<name>A0A3L6SZ11_PANMI</name>
<dbReference type="PANTHER" id="PTHR31604">
    <property type="entry name" value="PROTEIN LATERAL ROOT PRIMORDIUM 1"/>
    <property type="match status" value="1"/>
</dbReference>
<keyword evidence="6" id="KW-0010">Activator</keyword>
<dbReference type="InterPro" id="IPR006511">
    <property type="entry name" value="SHI_C"/>
</dbReference>
<dbReference type="GO" id="GO:0045893">
    <property type="term" value="P:positive regulation of DNA-templated transcription"/>
    <property type="evidence" value="ECO:0007669"/>
    <property type="project" value="TreeGrafter"/>
</dbReference>
<comment type="similarity">
    <text evidence="2">Belongs to the SHI protein family.</text>
</comment>
<comment type="subcellular location">
    <subcellularLocation>
        <location evidence="1">Nucleus</location>
    </subcellularLocation>
</comment>
<sequence>MRSPGRPVQDHSGTPTQPPRQAQAATHGESGTETQGAATSSFRRKLSPLFRRVAHPITVRDPVCSARRSSALHEEASVASSSGRRFPSDATAIAGWLPSAPGARGDDLSLGFNAGAASAGPGAGSLAAGLWGPAASRQAAAAAAAMGYGAIGAAGDVGMLVVAPAGSFHHQRAAAAAAAAAGGASAAADDPVFPLIAAAQRSLVDADAASGTPPASSAGAIQFWHPEPQAAAAGADGSSPGKKALAMLDQGRGGAGSGSGAATCHDCGNQAKKGCAHNRCRTCCNSRDFDCETHVRSTWVPAARRRERLQVAGASPPPPAPAAAKKPRLACQTAATATTNSRTSTSNATTPRSFDTSSSHQDASFKDNLPRQVRGPAVFRCVRVTSVDDGGGGGGTGEVAYQAAVTINGHLFRGLLYDHGADTDGRAAAAAVQLGTSDLHLGSASAAAPTLYSGASAPLILGGLGYGATP</sequence>
<accession>A0A3L6SZ11</accession>
<dbReference type="GO" id="GO:0003677">
    <property type="term" value="F:DNA binding"/>
    <property type="evidence" value="ECO:0007669"/>
    <property type="project" value="UniProtKB-KW"/>
</dbReference>
<dbReference type="NCBIfam" id="TIGR01624">
    <property type="entry name" value="LRP1_Cterm"/>
    <property type="match status" value="1"/>
</dbReference>
<proteinExistence type="inferred from homology"/>
<evidence type="ECO:0000256" key="8">
    <source>
        <dbReference type="SAM" id="MobiDB-lite"/>
    </source>
</evidence>
<keyword evidence="7" id="KW-0539">Nucleus</keyword>
<feature type="region of interest" description="Disordered" evidence="8">
    <location>
        <begin position="1"/>
        <end position="43"/>
    </location>
</feature>
<comment type="caution">
    <text evidence="9">The sequence shown here is derived from an EMBL/GenBank/DDBJ whole genome shotgun (WGS) entry which is preliminary data.</text>
</comment>
<dbReference type="Pfam" id="PF05142">
    <property type="entry name" value="DUF702"/>
    <property type="match status" value="1"/>
</dbReference>
<keyword evidence="10" id="KW-1185">Reference proteome</keyword>
<dbReference type="Proteomes" id="UP000275267">
    <property type="component" value="Unassembled WGS sequence"/>
</dbReference>
<evidence type="ECO:0000313" key="10">
    <source>
        <dbReference type="Proteomes" id="UP000275267"/>
    </source>
</evidence>
<dbReference type="STRING" id="4540.A0A3L6SZ11"/>
<evidence type="ECO:0000313" key="9">
    <source>
        <dbReference type="EMBL" id="RLN29593.1"/>
    </source>
</evidence>
<dbReference type="InterPro" id="IPR006510">
    <property type="entry name" value="Znf_LRP1"/>
</dbReference>
<dbReference type="AlphaFoldDB" id="A0A3L6SZ11"/>
<keyword evidence="4" id="KW-0862">Zinc</keyword>
<dbReference type="GO" id="GO:0046872">
    <property type="term" value="F:metal ion binding"/>
    <property type="evidence" value="ECO:0007669"/>
    <property type="project" value="UniProtKB-KW"/>
</dbReference>
<dbReference type="EMBL" id="PQIB02000003">
    <property type="protein sequence ID" value="RLN29593.1"/>
    <property type="molecule type" value="Genomic_DNA"/>
</dbReference>
<dbReference type="NCBIfam" id="TIGR01623">
    <property type="entry name" value="put_zinc_LRP1"/>
    <property type="match status" value="1"/>
</dbReference>
<feature type="region of interest" description="Disordered" evidence="8">
    <location>
        <begin position="310"/>
        <end position="369"/>
    </location>
</feature>
<dbReference type="OrthoDB" id="1913243at2759"/>
<evidence type="ECO:0000256" key="3">
    <source>
        <dbReference type="ARBA" id="ARBA00022723"/>
    </source>
</evidence>
<dbReference type="GO" id="GO:0005634">
    <property type="term" value="C:nucleus"/>
    <property type="evidence" value="ECO:0007669"/>
    <property type="project" value="UniProtKB-SubCell"/>
</dbReference>
<evidence type="ECO:0000256" key="1">
    <source>
        <dbReference type="ARBA" id="ARBA00004123"/>
    </source>
</evidence>
<organism evidence="9 10">
    <name type="scientific">Panicum miliaceum</name>
    <name type="common">Proso millet</name>
    <name type="synonym">Broomcorn millet</name>
    <dbReference type="NCBI Taxonomy" id="4540"/>
    <lineage>
        <taxon>Eukaryota</taxon>
        <taxon>Viridiplantae</taxon>
        <taxon>Streptophyta</taxon>
        <taxon>Embryophyta</taxon>
        <taxon>Tracheophyta</taxon>
        <taxon>Spermatophyta</taxon>
        <taxon>Magnoliopsida</taxon>
        <taxon>Liliopsida</taxon>
        <taxon>Poales</taxon>
        <taxon>Poaceae</taxon>
        <taxon>PACMAD clade</taxon>
        <taxon>Panicoideae</taxon>
        <taxon>Panicodae</taxon>
        <taxon>Paniceae</taxon>
        <taxon>Panicinae</taxon>
        <taxon>Panicum</taxon>
        <taxon>Panicum sect. Panicum</taxon>
    </lineage>
</organism>
<evidence type="ECO:0000256" key="5">
    <source>
        <dbReference type="ARBA" id="ARBA00023125"/>
    </source>
</evidence>
<keyword evidence="3" id="KW-0479">Metal-binding</keyword>
<evidence type="ECO:0000256" key="4">
    <source>
        <dbReference type="ARBA" id="ARBA00022833"/>
    </source>
</evidence>
<feature type="compositionally biased region" description="Polar residues" evidence="8">
    <location>
        <begin position="11"/>
        <end position="41"/>
    </location>
</feature>
<evidence type="ECO:0000256" key="6">
    <source>
        <dbReference type="ARBA" id="ARBA00023159"/>
    </source>
</evidence>
<evidence type="ECO:0000256" key="2">
    <source>
        <dbReference type="ARBA" id="ARBA00006911"/>
    </source>
</evidence>
<feature type="compositionally biased region" description="Low complexity" evidence="8">
    <location>
        <begin position="333"/>
        <end position="353"/>
    </location>
</feature>
<gene>
    <name evidence="9" type="ORF">C2845_PM05G23970</name>
</gene>
<keyword evidence="5" id="KW-0238">DNA-binding</keyword>
<dbReference type="PANTHER" id="PTHR31604:SF22">
    <property type="entry name" value="PROTEIN SHI RELATED SEQUENCE 6"/>
    <property type="match status" value="1"/>
</dbReference>
<protein>
    <submittedName>
        <fullName evidence="9">Protein LATERAL ROOT PRIMORDIUM 1-like</fullName>
    </submittedName>
</protein>
<evidence type="ECO:0000256" key="7">
    <source>
        <dbReference type="ARBA" id="ARBA00023242"/>
    </source>
</evidence>
<dbReference type="GO" id="GO:0003700">
    <property type="term" value="F:DNA-binding transcription factor activity"/>
    <property type="evidence" value="ECO:0007669"/>
    <property type="project" value="InterPro"/>
</dbReference>
<reference evidence="10" key="1">
    <citation type="journal article" date="2019" name="Nat. Commun.">
        <title>The genome of broomcorn millet.</title>
        <authorList>
            <person name="Zou C."/>
            <person name="Miki D."/>
            <person name="Li D."/>
            <person name="Tang Q."/>
            <person name="Xiao L."/>
            <person name="Rajput S."/>
            <person name="Deng P."/>
            <person name="Jia W."/>
            <person name="Huang R."/>
            <person name="Zhang M."/>
            <person name="Sun Y."/>
            <person name="Hu J."/>
            <person name="Fu X."/>
            <person name="Schnable P.S."/>
            <person name="Li F."/>
            <person name="Zhang H."/>
            <person name="Feng B."/>
            <person name="Zhu X."/>
            <person name="Liu R."/>
            <person name="Schnable J.C."/>
            <person name="Zhu J.-K."/>
            <person name="Zhang H."/>
        </authorList>
    </citation>
    <scope>NUCLEOTIDE SEQUENCE [LARGE SCALE GENOMIC DNA]</scope>
</reference>